<name>A0ABW4MVJ6_9BACI</name>
<dbReference type="EMBL" id="JBHUEK010000034">
    <property type="protein sequence ID" value="MFD1781612.1"/>
    <property type="molecule type" value="Genomic_DNA"/>
</dbReference>
<protein>
    <submittedName>
        <fullName evidence="1">Uncharacterized protein</fullName>
    </submittedName>
</protein>
<gene>
    <name evidence="1" type="ORF">ACFSFW_23475</name>
</gene>
<evidence type="ECO:0000313" key="1">
    <source>
        <dbReference type="EMBL" id="MFD1781612.1"/>
    </source>
</evidence>
<sequence length="490" mass="58812">MEFERIPVILKRYDFGAKMAICQKSSMEIMSTNGLIEVKKLREKVLPWELETFALFSVTTVNEYSNQKFETEKDNRRFIDIIATIRNYKHPRLKLAHEKNKFVDYFLIVTGLTQFQIQESTYYKLYRYNYMFNFKNNNIDMKEHFIKKFGVDYEEFVKFGFLLRILYANKVPDPKIILYLFGKYNHVLKWLMIEREKFVSLQEKFTSDITQYIYGFKYFYQFPFISYKQTIYMPLPHLLLQSVTTSLLFRLTEGNGELRQLFGKDVLENYLIHICNFSTCFDEVASDYAYKYKGGERRTLDIMIRKGDQCFMLDSKSMVPRAALRDLSEDAIDATLNRMVDSVVQVYRHLVERFQIEYYPFAEKIKFNREDIFGAVILLEDSYYRREEIMTKAAEVLKINLEGAEFKYLCSNVKILSLYEIESMIFQNEDVFELLMKNRNNKQNWFDYSLSNDLNNKEKRLINNISEFMEDIKQYLYEFVEEIEEKGLIV</sequence>
<proteinExistence type="predicted"/>
<evidence type="ECO:0000313" key="2">
    <source>
        <dbReference type="Proteomes" id="UP001597227"/>
    </source>
</evidence>
<comment type="caution">
    <text evidence="1">The sequence shown here is derived from an EMBL/GenBank/DDBJ whole genome shotgun (WGS) entry which is preliminary data.</text>
</comment>
<accession>A0ABW4MVJ6</accession>
<keyword evidence="2" id="KW-1185">Reference proteome</keyword>
<dbReference type="Proteomes" id="UP001597227">
    <property type="component" value="Unassembled WGS sequence"/>
</dbReference>
<reference evidence="2" key="1">
    <citation type="journal article" date="2019" name="Int. J. Syst. Evol. Microbiol.">
        <title>The Global Catalogue of Microorganisms (GCM) 10K type strain sequencing project: providing services to taxonomists for standard genome sequencing and annotation.</title>
        <authorList>
            <consortium name="The Broad Institute Genomics Platform"/>
            <consortium name="The Broad Institute Genome Sequencing Center for Infectious Disease"/>
            <person name="Wu L."/>
            <person name="Ma J."/>
        </authorList>
    </citation>
    <scope>NUCLEOTIDE SEQUENCE [LARGE SCALE GENOMIC DNA]</scope>
    <source>
        <strain evidence="2">CCUG 15531</strain>
    </source>
</reference>
<organism evidence="1 2">
    <name type="scientific">Fredinandcohnia salidurans</name>
    <dbReference type="NCBI Taxonomy" id="2595041"/>
    <lineage>
        <taxon>Bacteria</taxon>
        <taxon>Bacillati</taxon>
        <taxon>Bacillota</taxon>
        <taxon>Bacilli</taxon>
        <taxon>Bacillales</taxon>
        <taxon>Bacillaceae</taxon>
        <taxon>Fredinandcohnia</taxon>
    </lineage>
</organism>
<dbReference type="RefSeq" id="WP_388042030.1">
    <property type="nucleotide sequence ID" value="NZ_JBHUEK010000034.1"/>
</dbReference>